<dbReference type="InterPro" id="IPR034660">
    <property type="entry name" value="DinB/YfiT-like"/>
</dbReference>
<evidence type="ECO:0000313" key="1">
    <source>
        <dbReference type="EMBL" id="GHI50007.1"/>
    </source>
</evidence>
<proteinExistence type="predicted"/>
<protein>
    <recommendedName>
        <fullName evidence="3">Mini-circle protein</fullName>
    </recommendedName>
</protein>
<dbReference type="AlphaFoldDB" id="A0AA37C3Y6"/>
<gene>
    <name evidence="1" type="ORF">ScoT_61810</name>
</gene>
<evidence type="ECO:0008006" key="3">
    <source>
        <dbReference type="Google" id="ProtNLM"/>
    </source>
</evidence>
<comment type="caution">
    <text evidence="1">The sequence shown here is derived from an EMBL/GenBank/DDBJ whole genome shotgun (WGS) entry which is preliminary data.</text>
</comment>
<name>A0AA37C3Y6_9ACTN</name>
<dbReference type="Proteomes" id="UP001051844">
    <property type="component" value="Unassembled WGS sequence"/>
</dbReference>
<sequence>MGARAAGGPGALNGPHRALGTGRLPCQRVRMTDADVLAVTGSVAGGERQVLETFLDYQRGVVRRKAAGLTEEQARRRHVPSSTTMAGLLKHLALVEDNWFVRVLGRQPSVLPDPEVSFAVGEEETVAGLIAAYEAACARSRESAAGYPLDHVVPHAWLGQVSLRWILTHMIEETARHAGHADILRELTDGTTGTVG</sequence>
<dbReference type="Pfam" id="PF04978">
    <property type="entry name" value="MST"/>
    <property type="match status" value="1"/>
</dbReference>
<dbReference type="SUPFAM" id="SSF109854">
    <property type="entry name" value="DinB/YfiT-like putative metalloenzymes"/>
    <property type="match status" value="1"/>
</dbReference>
<accession>A0AA37C3Y6</accession>
<dbReference type="EMBL" id="BNDZ01000005">
    <property type="protein sequence ID" value="GHI50007.1"/>
    <property type="molecule type" value="Genomic_DNA"/>
</dbReference>
<dbReference type="InterPro" id="IPR007061">
    <property type="entry name" value="MST-like"/>
</dbReference>
<reference evidence="1" key="1">
    <citation type="submission" date="2022-09" db="EMBL/GenBank/DDBJ databases">
        <title>Whole genome shotgun sequence of Streptomyces albidoflavus NBRC 12854.</title>
        <authorList>
            <person name="Komaki H."/>
            <person name="Tamura T."/>
        </authorList>
    </citation>
    <scope>NUCLEOTIDE SEQUENCE</scope>
    <source>
        <strain evidence="1">NBRC 12854</strain>
    </source>
</reference>
<dbReference type="Gene3D" id="1.20.120.450">
    <property type="entry name" value="dinb family like domain"/>
    <property type="match status" value="1"/>
</dbReference>
<evidence type="ECO:0000313" key="2">
    <source>
        <dbReference type="Proteomes" id="UP001051844"/>
    </source>
</evidence>
<organism evidence="1 2">
    <name type="scientific">Streptomyces albidoflavus</name>
    <dbReference type="NCBI Taxonomy" id="1886"/>
    <lineage>
        <taxon>Bacteria</taxon>
        <taxon>Bacillati</taxon>
        <taxon>Actinomycetota</taxon>
        <taxon>Actinomycetes</taxon>
        <taxon>Kitasatosporales</taxon>
        <taxon>Streptomycetaceae</taxon>
        <taxon>Streptomyces</taxon>
        <taxon>Streptomyces albidoflavus group</taxon>
    </lineage>
</organism>